<gene>
    <name evidence="3" type="ORF">PCOR1329_LOCUS10449</name>
</gene>
<evidence type="ECO:0000313" key="4">
    <source>
        <dbReference type="Proteomes" id="UP001189429"/>
    </source>
</evidence>
<evidence type="ECO:0000313" key="3">
    <source>
        <dbReference type="EMBL" id="CAK0803165.1"/>
    </source>
</evidence>
<evidence type="ECO:0000256" key="2">
    <source>
        <dbReference type="SAM" id="Phobius"/>
    </source>
</evidence>
<feature type="compositionally biased region" description="Low complexity" evidence="1">
    <location>
        <begin position="181"/>
        <end position="202"/>
    </location>
</feature>
<organism evidence="3 4">
    <name type="scientific">Prorocentrum cordatum</name>
    <dbReference type="NCBI Taxonomy" id="2364126"/>
    <lineage>
        <taxon>Eukaryota</taxon>
        <taxon>Sar</taxon>
        <taxon>Alveolata</taxon>
        <taxon>Dinophyceae</taxon>
        <taxon>Prorocentrales</taxon>
        <taxon>Prorocentraceae</taxon>
        <taxon>Prorocentrum</taxon>
    </lineage>
</organism>
<keyword evidence="2" id="KW-1133">Transmembrane helix</keyword>
<feature type="region of interest" description="Disordered" evidence="1">
    <location>
        <begin position="70"/>
        <end position="202"/>
    </location>
</feature>
<keyword evidence="2" id="KW-0472">Membrane</keyword>
<keyword evidence="2" id="KW-0812">Transmembrane</keyword>
<protein>
    <submittedName>
        <fullName evidence="3">Uncharacterized protein</fullName>
    </submittedName>
</protein>
<accession>A0ABN9QBA9</accession>
<dbReference type="Proteomes" id="UP001189429">
    <property type="component" value="Unassembled WGS sequence"/>
</dbReference>
<feature type="transmembrane region" description="Helical" evidence="2">
    <location>
        <begin position="40"/>
        <end position="62"/>
    </location>
</feature>
<name>A0ABN9QBA9_9DINO</name>
<keyword evidence="4" id="KW-1185">Reference proteome</keyword>
<feature type="non-terminal residue" evidence="3">
    <location>
        <position position="1"/>
    </location>
</feature>
<evidence type="ECO:0000256" key="1">
    <source>
        <dbReference type="SAM" id="MobiDB-lite"/>
    </source>
</evidence>
<feature type="compositionally biased region" description="Low complexity" evidence="1">
    <location>
        <begin position="106"/>
        <end position="168"/>
    </location>
</feature>
<reference evidence="3" key="1">
    <citation type="submission" date="2023-10" db="EMBL/GenBank/DDBJ databases">
        <authorList>
            <person name="Chen Y."/>
            <person name="Shah S."/>
            <person name="Dougan E. K."/>
            <person name="Thang M."/>
            <person name="Chan C."/>
        </authorList>
    </citation>
    <scope>NUCLEOTIDE SEQUENCE [LARGE SCALE GENOMIC DNA]</scope>
</reference>
<proteinExistence type="predicted"/>
<feature type="non-terminal residue" evidence="3">
    <location>
        <position position="202"/>
    </location>
</feature>
<dbReference type="EMBL" id="CAUYUJ010002961">
    <property type="protein sequence ID" value="CAK0803165.1"/>
    <property type="molecule type" value="Genomic_DNA"/>
</dbReference>
<comment type="caution">
    <text evidence="3">The sequence shown here is derived from an EMBL/GenBank/DDBJ whole genome shotgun (WGS) entry which is preliminary data.</text>
</comment>
<sequence length="202" mass="19840">DWAYINYSQVPLTGPGDYLGAGHWSDPEESMIDWDALRLFLKRCGCLLLCAVVVAAVTWPFISRRFDKTEDEARRTSVGMEAEEPAPLPAPTEPGAAHGAWTDPPSTSSTGLRSTSSSTAPTSTSSSTAPTSTSSSTAPTSTSSSTTATTPAAASSATSTAAAATAAAAGGGGPPPGASGGAAAPAAVPDASAAPSALAAPA</sequence>